<evidence type="ECO:0000259" key="8">
    <source>
        <dbReference type="Pfam" id="PF12704"/>
    </source>
</evidence>
<proteinExistence type="predicted"/>
<evidence type="ECO:0000256" key="4">
    <source>
        <dbReference type="ARBA" id="ARBA00022989"/>
    </source>
</evidence>
<dbReference type="PANTHER" id="PTHR30572">
    <property type="entry name" value="MEMBRANE COMPONENT OF TRANSPORTER-RELATED"/>
    <property type="match status" value="1"/>
</dbReference>
<evidence type="ECO:0000313" key="10">
    <source>
        <dbReference type="Proteomes" id="UP001302349"/>
    </source>
</evidence>
<evidence type="ECO:0000256" key="3">
    <source>
        <dbReference type="ARBA" id="ARBA00022692"/>
    </source>
</evidence>
<dbReference type="PANTHER" id="PTHR30572:SF18">
    <property type="entry name" value="ABC-TYPE MACROLIDE FAMILY EXPORT SYSTEM PERMEASE COMPONENT 2"/>
    <property type="match status" value="1"/>
</dbReference>
<feature type="transmembrane region" description="Helical" evidence="6">
    <location>
        <begin position="523"/>
        <end position="544"/>
    </location>
</feature>
<keyword evidence="5 6" id="KW-0472">Membrane</keyword>
<dbReference type="Proteomes" id="UP001302349">
    <property type="component" value="Chromosome"/>
</dbReference>
<feature type="transmembrane region" description="Helical" evidence="6">
    <location>
        <begin position="102"/>
        <end position="122"/>
    </location>
</feature>
<dbReference type="InterPro" id="IPR047699">
    <property type="entry name" value="Permease_put_prefix"/>
</dbReference>
<sequence>MKSPMPQNAGPPKWAIRLFRRFCNDHLCDAVLGDMLELYDRRFIKVGKRKADWLFVWNVVQFLQPFALKKTKKSQNSNNAAMFKSYLKVAWRSMARQKMYTSIKIGGFALGIAACILITLFIKQELSYDKFYKDGENIYRVYNEFGRESGANKWTSFPAPTAGIFKAEFPEVEKSGRLIPYAGWFNAGSNLFRAEGQEQNTYEEGFVYADQALLDILQVPMVYGQTENALADPYSIVISKTVADKYFPNDDPVGKVVFLNDDQNKPYKIGGVMQDFPDNTHLQFDFLITLTGVEFWGGEQTSWCCWNYNIYFELQPGTDPKELEAKLLSVRDTHYVGHLEKEGNQSVDEVRKNHFFKLQPVADIYLYSDGIHAMVEQGDIRFVWLFGGVAFFVLLLACINFINLSTAKSANRAKEVGMRKVVGSVRAHLVRQFLTESVLYSVVSFVVGILLAWISMPFFNELADKSLKIPWLEWWFIPTLGGAATLVGVLAGLYPAFYLSGFKPIDVLKGSLSRGSKSSRMRSVMVIFQFTTSVVLIIGTFIIYRQMQYILNKKIGFNKEQVVLIQGANTLGDKIKTLKAELANLSGVQNAAISGYLPISGTKRDGNPFWREGKSKEDKAVGAQRWYVDSDYIGTLGMHLVDGRNFVQGMASDSSSIIVNQAFVKEFGFENPVGERIQNWKPYTIIGVVEDFHFESLKGKIEPLTMVYGEWGDVVSVKVSSPEMKEVLASIKEVWDDFAPNQPMRYSFLDESYARMYEDVQTMGRVFTTFAVLAIIVACLGLFALSAYMVEQRGKEISIRIVLGASGRVIFSLLTFNFIKLVLISLLLAMPLGWYLMKSWLDDYTYRTDITWEVFAISGLMALGIAVLTISFESIKASRMNPIKSLRSE</sequence>
<keyword evidence="4 6" id="KW-1133">Transmembrane helix</keyword>
<protein>
    <submittedName>
        <fullName evidence="9">ABC transporter permease</fullName>
    </submittedName>
</protein>
<feature type="domain" description="ABC3 transporter permease C-terminal" evidence="7">
    <location>
        <begin position="769"/>
        <end position="882"/>
    </location>
</feature>
<feature type="transmembrane region" description="Helical" evidence="6">
    <location>
        <begin position="382"/>
        <end position="404"/>
    </location>
</feature>
<evidence type="ECO:0000313" key="9">
    <source>
        <dbReference type="EMBL" id="WOK07549.1"/>
    </source>
</evidence>
<dbReference type="Pfam" id="PF12704">
    <property type="entry name" value="MacB_PCD"/>
    <property type="match status" value="2"/>
</dbReference>
<dbReference type="Pfam" id="PF02687">
    <property type="entry name" value="FtsX"/>
    <property type="match status" value="2"/>
</dbReference>
<feature type="domain" description="ABC3 transporter permease C-terminal" evidence="7">
    <location>
        <begin position="389"/>
        <end position="501"/>
    </location>
</feature>
<gene>
    <name evidence="9" type="ORF">RT717_02800</name>
</gene>
<reference evidence="9 10" key="1">
    <citation type="journal article" date="2023" name="Microbiol. Resour. Announc.">
        <title>Complete Genome Sequence of Imperialibacter roseus strain P4T.</title>
        <authorList>
            <person name="Tizabi D.R."/>
            <person name="Bachvaroff T."/>
            <person name="Hill R.T."/>
        </authorList>
    </citation>
    <scope>NUCLEOTIDE SEQUENCE [LARGE SCALE GENOMIC DNA]</scope>
    <source>
        <strain evidence="9 10">P4T</strain>
    </source>
</reference>
<dbReference type="InterPro" id="IPR025857">
    <property type="entry name" value="MacB_PCD"/>
</dbReference>
<feature type="transmembrane region" description="Helical" evidence="6">
    <location>
        <begin position="766"/>
        <end position="788"/>
    </location>
</feature>
<keyword evidence="2" id="KW-1003">Cell membrane</keyword>
<dbReference type="InterPro" id="IPR050250">
    <property type="entry name" value="Macrolide_Exporter_MacB"/>
</dbReference>
<comment type="subcellular location">
    <subcellularLocation>
        <location evidence="1">Cell membrane</location>
        <topology evidence="1">Multi-pass membrane protein</topology>
    </subcellularLocation>
</comment>
<keyword evidence="3 6" id="KW-0812">Transmembrane</keyword>
<dbReference type="InterPro" id="IPR003838">
    <property type="entry name" value="ABC3_permease_C"/>
</dbReference>
<evidence type="ECO:0000259" key="7">
    <source>
        <dbReference type="Pfam" id="PF02687"/>
    </source>
</evidence>
<evidence type="ECO:0000256" key="6">
    <source>
        <dbReference type="SAM" id="Phobius"/>
    </source>
</evidence>
<feature type="domain" description="MacB-like periplasmic core" evidence="8">
    <location>
        <begin position="533"/>
        <end position="692"/>
    </location>
</feature>
<dbReference type="EMBL" id="CP136051">
    <property type="protein sequence ID" value="WOK07549.1"/>
    <property type="molecule type" value="Genomic_DNA"/>
</dbReference>
<keyword evidence="10" id="KW-1185">Reference proteome</keyword>
<feature type="transmembrane region" description="Helical" evidence="6">
    <location>
        <begin position="809"/>
        <end position="830"/>
    </location>
</feature>
<evidence type="ECO:0000256" key="2">
    <source>
        <dbReference type="ARBA" id="ARBA00022475"/>
    </source>
</evidence>
<organism evidence="9 10">
    <name type="scientific">Imperialibacter roseus</name>
    <dbReference type="NCBI Taxonomy" id="1324217"/>
    <lineage>
        <taxon>Bacteria</taxon>
        <taxon>Pseudomonadati</taxon>
        <taxon>Bacteroidota</taxon>
        <taxon>Cytophagia</taxon>
        <taxon>Cytophagales</taxon>
        <taxon>Flammeovirgaceae</taxon>
        <taxon>Imperialibacter</taxon>
    </lineage>
</organism>
<accession>A0ABZ0IRC1</accession>
<dbReference type="RefSeq" id="WP_317490225.1">
    <property type="nucleotide sequence ID" value="NZ_CP136051.1"/>
</dbReference>
<feature type="transmembrane region" description="Helical" evidence="6">
    <location>
        <begin position="438"/>
        <end position="456"/>
    </location>
</feature>
<feature type="domain" description="MacB-like periplasmic core" evidence="8">
    <location>
        <begin position="105"/>
        <end position="327"/>
    </location>
</feature>
<feature type="transmembrane region" description="Helical" evidence="6">
    <location>
        <begin position="476"/>
        <end position="502"/>
    </location>
</feature>
<evidence type="ECO:0000256" key="5">
    <source>
        <dbReference type="ARBA" id="ARBA00023136"/>
    </source>
</evidence>
<evidence type="ECO:0000256" key="1">
    <source>
        <dbReference type="ARBA" id="ARBA00004651"/>
    </source>
</evidence>
<feature type="transmembrane region" description="Helical" evidence="6">
    <location>
        <begin position="850"/>
        <end position="872"/>
    </location>
</feature>
<name>A0ABZ0IRC1_9BACT</name>
<dbReference type="NCBIfam" id="NF038404">
    <property type="entry name" value="perm_prefix_2"/>
    <property type="match status" value="1"/>
</dbReference>